<proteinExistence type="predicted"/>
<comment type="caution">
    <text evidence="1">The sequence shown here is derived from an EMBL/GenBank/DDBJ whole genome shotgun (WGS) entry which is preliminary data.</text>
</comment>
<protein>
    <submittedName>
        <fullName evidence="1">TP53TG3C isoform 1</fullName>
    </submittedName>
</protein>
<sequence length="109" mass="11540">RRAPPCVPQSCAHPQPRATWCGRPSTLRPCPALSRIGAVSPYGKPGCSQISPAGETVELGWLVSPYNCDMPFPRAKDGGCQVRSLISHTSTKGKSPLRACAAGFPCFSD</sequence>
<accession>A0A2J8R4Y5</accession>
<gene>
    <name evidence="1" type="ORF">CR201_G0053974</name>
</gene>
<feature type="non-terminal residue" evidence="1">
    <location>
        <position position="1"/>
    </location>
</feature>
<dbReference type="AlphaFoldDB" id="A0A2J8R4Y5"/>
<name>A0A2J8R4Y5_PONAB</name>
<evidence type="ECO:0000313" key="1">
    <source>
        <dbReference type="EMBL" id="PNJ03597.1"/>
    </source>
</evidence>
<reference evidence="1" key="1">
    <citation type="submission" date="2017-12" db="EMBL/GenBank/DDBJ databases">
        <title>High-resolution comparative analysis of great ape genomes.</title>
        <authorList>
            <person name="Pollen A."/>
            <person name="Hastie A."/>
            <person name="Hormozdiari F."/>
            <person name="Dougherty M."/>
            <person name="Liu R."/>
            <person name="Chaisson M."/>
            <person name="Hoppe E."/>
            <person name="Hill C."/>
            <person name="Pang A."/>
            <person name="Hillier L."/>
            <person name="Baker C."/>
            <person name="Armstrong J."/>
            <person name="Shendure J."/>
            <person name="Paten B."/>
            <person name="Wilson R."/>
            <person name="Chao H."/>
            <person name="Schneider V."/>
            <person name="Ventura M."/>
            <person name="Kronenberg Z."/>
            <person name="Murali S."/>
            <person name="Gordon D."/>
            <person name="Cantsilieris S."/>
            <person name="Munson K."/>
            <person name="Nelson B."/>
            <person name="Raja A."/>
            <person name="Underwood J."/>
            <person name="Diekhans M."/>
            <person name="Fiddes I."/>
            <person name="Haussler D."/>
            <person name="Eichler E."/>
        </authorList>
    </citation>
    <scope>NUCLEOTIDE SEQUENCE [LARGE SCALE GENOMIC DNA]</scope>
    <source>
        <strain evidence="1">Susie</strain>
    </source>
</reference>
<dbReference type="EMBL" id="NDHI03003759">
    <property type="protein sequence ID" value="PNJ03597.1"/>
    <property type="molecule type" value="Genomic_DNA"/>
</dbReference>
<organism evidence="1">
    <name type="scientific">Pongo abelii</name>
    <name type="common">Sumatran orangutan</name>
    <name type="synonym">Pongo pygmaeus abelii</name>
    <dbReference type="NCBI Taxonomy" id="9601"/>
    <lineage>
        <taxon>Eukaryota</taxon>
        <taxon>Metazoa</taxon>
        <taxon>Chordata</taxon>
        <taxon>Craniata</taxon>
        <taxon>Vertebrata</taxon>
        <taxon>Euteleostomi</taxon>
        <taxon>Mammalia</taxon>
        <taxon>Eutheria</taxon>
        <taxon>Euarchontoglires</taxon>
        <taxon>Primates</taxon>
        <taxon>Haplorrhini</taxon>
        <taxon>Catarrhini</taxon>
        <taxon>Hominidae</taxon>
        <taxon>Pongo</taxon>
    </lineage>
</organism>